<evidence type="ECO:0000313" key="2">
    <source>
        <dbReference type="EMBL" id="MFI7586233.1"/>
    </source>
</evidence>
<proteinExistence type="predicted"/>
<sequence length="291" mass="30644">MTALGQVTDWSGTWGVPNTAVAVVTDAGVVETVGDVRREFRLASVTKLLTAYAALVALEEGAIELDEPAGPPGATVRHLLAHAAGYGFESDAPVLAPPGTRRVYSNRGIEELVRHLERATEIPFGPYLHEAVLAPLGMAATELRGSPASHAHSTVEDLTRFAVELRAPTLIHADTLAEATSVQFAGLSGVLPGLGRFDPCDWGLGFERNFGRPRHWAGQRVSTSSFGHFGAAGTFLWVDPVQGVAAVCLSDLDFGEWARAAWPPLCDAVIEQFATPVPSARAGGDAGDATT</sequence>
<dbReference type="SUPFAM" id="SSF56601">
    <property type="entry name" value="beta-lactamase/transpeptidase-like"/>
    <property type="match status" value="1"/>
</dbReference>
<keyword evidence="3" id="KW-1185">Reference proteome</keyword>
<dbReference type="Proteomes" id="UP001612915">
    <property type="component" value="Unassembled WGS sequence"/>
</dbReference>
<dbReference type="EC" id="3.-.-.-" evidence="2"/>
<dbReference type="InterPro" id="IPR050789">
    <property type="entry name" value="Diverse_Enzym_Activities"/>
</dbReference>
<reference evidence="2 3" key="1">
    <citation type="submission" date="2024-10" db="EMBL/GenBank/DDBJ databases">
        <title>The Natural Products Discovery Center: Release of the First 8490 Sequenced Strains for Exploring Actinobacteria Biosynthetic Diversity.</title>
        <authorList>
            <person name="Kalkreuter E."/>
            <person name="Kautsar S.A."/>
            <person name="Yang D."/>
            <person name="Bader C.D."/>
            <person name="Teijaro C.N."/>
            <person name="Fluegel L."/>
            <person name="Davis C.M."/>
            <person name="Simpson J.R."/>
            <person name="Lauterbach L."/>
            <person name="Steele A.D."/>
            <person name="Gui C."/>
            <person name="Meng S."/>
            <person name="Li G."/>
            <person name="Viehrig K."/>
            <person name="Ye F."/>
            <person name="Su P."/>
            <person name="Kiefer A.F."/>
            <person name="Nichols A."/>
            <person name="Cepeda A.J."/>
            <person name="Yan W."/>
            <person name="Fan B."/>
            <person name="Jiang Y."/>
            <person name="Adhikari A."/>
            <person name="Zheng C.-J."/>
            <person name="Schuster L."/>
            <person name="Cowan T.M."/>
            <person name="Smanski M.J."/>
            <person name="Chevrette M.G."/>
            <person name="De Carvalho L.P.S."/>
            <person name="Shen B."/>
        </authorList>
    </citation>
    <scope>NUCLEOTIDE SEQUENCE [LARGE SCALE GENOMIC DNA]</scope>
    <source>
        <strain evidence="2 3">NPDC049639</strain>
    </source>
</reference>
<accession>A0ABW8AJA9</accession>
<dbReference type="RefSeq" id="WP_398275521.1">
    <property type="nucleotide sequence ID" value="NZ_JBITLV010000001.1"/>
</dbReference>
<dbReference type="Pfam" id="PF00144">
    <property type="entry name" value="Beta-lactamase"/>
    <property type="match status" value="1"/>
</dbReference>
<dbReference type="EMBL" id="JBITLV010000001">
    <property type="protein sequence ID" value="MFI7586233.1"/>
    <property type="molecule type" value="Genomic_DNA"/>
</dbReference>
<dbReference type="GO" id="GO:0016787">
    <property type="term" value="F:hydrolase activity"/>
    <property type="evidence" value="ECO:0007669"/>
    <property type="project" value="UniProtKB-KW"/>
</dbReference>
<protein>
    <submittedName>
        <fullName evidence="2">Serine hydrolase domain-containing protein</fullName>
        <ecNumber evidence="2">3.-.-.-</ecNumber>
    </submittedName>
</protein>
<feature type="domain" description="Beta-lactamase-related" evidence="1">
    <location>
        <begin position="16"/>
        <end position="259"/>
    </location>
</feature>
<name>A0ABW8AJA9_9ACTN</name>
<evidence type="ECO:0000313" key="3">
    <source>
        <dbReference type="Proteomes" id="UP001612915"/>
    </source>
</evidence>
<keyword evidence="2" id="KW-0378">Hydrolase</keyword>
<dbReference type="PANTHER" id="PTHR43283">
    <property type="entry name" value="BETA-LACTAMASE-RELATED"/>
    <property type="match status" value="1"/>
</dbReference>
<organism evidence="2 3">
    <name type="scientific">Spongisporangium articulatum</name>
    <dbReference type="NCBI Taxonomy" id="3362603"/>
    <lineage>
        <taxon>Bacteria</taxon>
        <taxon>Bacillati</taxon>
        <taxon>Actinomycetota</taxon>
        <taxon>Actinomycetes</taxon>
        <taxon>Kineosporiales</taxon>
        <taxon>Kineosporiaceae</taxon>
        <taxon>Spongisporangium</taxon>
    </lineage>
</organism>
<dbReference type="InterPro" id="IPR012338">
    <property type="entry name" value="Beta-lactam/transpept-like"/>
</dbReference>
<comment type="caution">
    <text evidence="2">The sequence shown here is derived from an EMBL/GenBank/DDBJ whole genome shotgun (WGS) entry which is preliminary data.</text>
</comment>
<dbReference type="PANTHER" id="PTHR43283:SF15">
    <property type="entry name" value="CONSERVED PROTEIN"/>
    <property type="match status" value="1"/>
</dbReference>
<dbReference type="InterPro" id="IPR001466">
    <property type="entry name" value="Beta-lactam-related"/>
</dbReference>
<evidence type="ECO:0000259" key="1">
    <source>
        <dbReference type="Pfam" id="PF00144"/>
    </source>
</evidence>
<dbReference type="Gene3D" id="3.40.710.10">
    <property type="entry name" value="DD-peptidase/beta-lactamase superfamily"/>
    <property type="match status" value="1"/>
</dbReference>
<gene>
    <name evidence="2" type="ORF">ACIB24_04090</name>
</gene>